<evidence type="ECO:0000313" key="2">
    <source>
        <dbReference type="EMBL" id="MFA1611234.1"/>
    </source>
</evidence>
<dbReference type="AlphaFoldDB" id="A0ABD5MF78"/>
<accession>A0ABD5MF78</accession>
<dbReference type="Proteomes" id="UP001570511">
    <property type="component" value="Unassembled WGS sequence"/>
</dbReference>
<evidence type="ECO:0000313" key="3">
    <source>
        <dbReference type="Proteomes" id="UP001570511"/>
    </source>
</evidence>
<proteinExistence type="predicted"/>
<name>A0ABD5MF78_9EURY</name>
<organism evidence="2 3">
    <name type="scientific">Halobellus rubicundus</name>
    <dbReference type="NCBI Taxonomy" id="2996466"/>
    <lineage>
        <taxon>Archaea</taxon>
        <taxon>Methanobacteriati</taxon>
        <taxon>Methanobacteriota</taxon>
        <taxon>Stenosarchaea group</taxon>
        <taxon>Halobacteria</taxon>
        <taxon>Halobacteriales</taxon>
        <taxon>Haloferacaceae</taxon>
        <taxon>Halobellus</taxon>
    </lineage>
</organism>
<dbReference type="EMBL" id="JBGNYA010000001">
    <property type="protein sequence ID" value="MFA1611234.1"/>
    <property type="molecule type" value="Genomic_DNA"/>
</dbReference>
<protein>
    <submittedName>
        <fullName evidence="2">Uncharacterized protein</fullName>
    </submittedName>
</protein>
<reference evidence="2 3" key="1">
    <citation type="submission" date="2024-08" db="EMBL/GenBank/DDBJ databases">
        <title>Halobellus sp. MBLA0158 whole genome sequence.</title>
        <authorList>
            <person name="Hwang C.Y."/>
            <person name="Cho E.-S."/>
            <person name="Seo M.-J."/>
        </authorList>
    </citation>
    <scope>NUCLEOTIDE SEQUENCE [LARGE SCALE GENOMIC DNA]</scope>
    <source>
        <strain evidence="2 3">MBLA0158</strain>
    </source>
</reference>
<feature type="region of interest" description="Disordered" evidence="1">
    <location>
        <begin position="202"/>
        <end position="227"/>
    </location>
</feature>
<keyword evidence="3" id="KW-1185">Reference proteome</keyword>
<gene>
    <name evidence="2" type="ORF">OS889_09475</name>
</gene>
<evidence type="ECO:0000256" key="1">
    <source>
        <dbReference type="SAM" id="MobiDB-lite"/>
    </source>
</evidence>
<comment type="caution">
    <text evidence="2">The sequence shown here is derived from an EMBL/GenBank/DDBJ whole genome shotgun (WGS) entry which is preliminary data.</text>
</comment>
<dbReference type="RefSeq" id="WP_372389381.1">
    <property type="nucleotide sequence ID" value="NZ_JBGNYA010000001.1"/>
</dbReference>
<sequence length="248" mass="28617">MSESIRSDEMVKFLCYDEFYGEIPEPRPANREVPKWFREMDNTFGDGKSTVTQCRPFLDAMTLGWIVPLADHVRVEADEDGTINFRWNFDIPLLHRQEEGVMSDESPFGGVSIFQWLSPWRIQVPENHSVLVTAPMNRREPRFSVFSGVIDADQGFFNLNCPFIWEQIPYDGWVKKGTPIVQVIPFNRDGIVSDGEIRSMNPDEEKIAEKEDQQKIEQPSRYKNEKWVPKRGSRVVAEKLDDGKGSGE</sequence>